<organism evidence="2">
    <name type="scientific">viral metagenome</name>
    <dbReference type="NCBI Taxonomy" id="1070528"/>
    <lineage>
        <taxon>unclassified sequences</taxon>
        <taxon>metagenomes</taxon>
        <taxon>organismal metagenomes</taxon>
    </lineage>
</organism>
<dbReference type="InterPro" id="IPR002624">
    <property type="entry name" value="DCK/DGK"/>
</dbReference>
<evidence type="ECO:0000259" key="1">
    <source>
        <dbReference type="Pfam" id="PF01712"/>
    </source>
</evidence>
<dbReference type="PIRSF" id="PIRSF000705">
    <property type="entry name" value="DNK"/>
    <property type="match status" value="1"/>
</dbReference>
<dbReference type="PANTHER" id="PTHR10513">
    <property type="entry name" value="DEOXYNUCLEOSIDE KINASE"/>
    <property type="match status" value="1"/>
</dbReference>
<dbReference type="InterPro" id="IPR027417">
    <property type="entry name" value="P-loop_NTPase"/>
</dbReference>
<dbReference type="AlphaFoldDB" id="A0A6C0AF74"/>
<evidence type="ECO:0000313" key="2">
    <source>
        <dbReference type="EMBL" id="QHS78346.1"/>
    </source>
</evidence>
<sequence>MPKLISSEGSIAAGKSTLISILEGKNYEDLIILKEPVDEWLKIQDSNKKSLFEHFYEDKKKYGFSLQIYALFTRFKLLAESFEIAEKWEIKNPGREMKILAERTILSDFKIFASLLHEEGIIEELNFQIYKSWFEYFSEKYKIDKIIYLKTDPKICFDRIKTRDRDGEDNIESDYLNKIHQKHEDMIKECECEILILQNENNIDSLEYDEIIKKSIEFIFS</sequence>
<dbReference type="SUPFAM" id="SSF52540">
    <property type="entry name" value="P-loop containing nucleoside triphosphate hydrolases"/>
    <property type="match status" value="1"/>
</dbReference>
<dbReference type="GO" id="GO:0005524">
    <property type="term" value="F:ATP binding"/>
    <property type="evidence" value="ECO:0007669"/>
    <property type="project" value="InterPro"/>
</dbReference>
<name>A0A6C0AF74_9ZZZZ</name>
<dbReference type="GO" id="GO:0005737">
    <property type="term" value="C:cytoplasm"/>
    <property type="evidence" value="ECO:0007669"/>
    <property type="project" value="TreeGrafter"/>
</dbReference>
<reference evidence="2" key="1">
    <citation type="journal article" date="2020" name="Nature">
        <title>Giant virus diversity and host interactions through global metagenomics.</title>
        <authorList>
            <person name="Schulz F."/>
            <person name="Roux S."/>
            <person name="Paez-Espino D."/>
            <person name="Jungbluth S."/>
            <person name="Walsh D.A."/>
            <person name="Denef V.J."/>
            <person name="McMahon K.D."/>
            <person name="Konstantinidis K.T."/>
            <person name="Eloe-Fadrosh E.A."/>
            <person name="Kyrpides N.C."/>
            <person name="Woyke T."/>
        </authorList>
    </citation>
    <scope>NUCLEOTIDE SEQUENCE</scope>
    <source>
        <strain evidence="2">GVMAG-S-1021933-23</strain>
    </source>
</reference>
<accession>A0A6C0AF74</accession>
<dbReference type="PANTHER" id="PTHR10513:SF35">
    <property type="entry name" value="DEOXYADENOSINE KINASE"/>
    <property type="match status" value="1"/>
</dbReference>
<dbReference type="Gene3D" id="3.40.50.300">
    <property type="entry name" value="P-loop containing nucleotide triphosphate hydrolases"/>
    <property type="match status" value="1"/>
</dbReference>
<protein>
    <recommendedName>
        <fullName evidence="1">Deoxynucleoside kinase domain-containing protein</fullName>
    </recommendedName>
</protein>
<dbReference type="InterPro" id="IPR050566">
    <property type="entry name" value="Deoxyribonucleoside_kinase"/>
</dbReference>
<dbReference type="GO" id="GO:0019136">
    <property type="term" value="F:deoxynucleoside kinase activity"/>
    <property type="evidence" value="ECO:0007669"/>
    <property type="project" value="InterPro"/>
</dbReference>
<dbReference type="EMBL" id="MN740596">
    <property type="protein sequence ID" value="QHS78346.1"/>
    <property type="molecule type" value="Genomic_DNA"/>
</dbReference>
<proteinExistence type="predicted"/>
<feature type="domain" description="Deoxynucleoside kinase" evidence="1">
    <location>
        <begin position="5"/>
        <end position="216"/>
    </location>
</feature>
<dbReference type="InterPro" id="IPR031314">
    <property type="entry name" value="DNK_dom"/>
</dbReference>
<dbReference type="Pfam" id="PF01712">
    <property type="entry name" value="dNK"/>
    <property type="match status" value="1"/>
</dbReference>